<sequence>MKKRLVIAGMPKEGFRFYGCLAVLSKAIADLADVMDPRFITANPHFFGMAPFNAEFYSGADPTDPRFSFFGHFDPRLMYTHPGFNAPELGGPSQSDLVPNDPRYQRTTTRNGPSPPKASRLRGLTSKVPTVTVTHSNTSEAVISSGPCASSVIQAGPNVSAQVSNAPFVSVAAPTALSFSRPTNTQPSSFQAQAKKEPRINNVIPAQPVDPDAPRLTSSAPSSSDQPNTSSSLSQTAPPNDSRLNISIHDFARVSNLAQSTSSLSGVANKHPRAFQPLAINGVVPTQPLCRTQPALASTVHTILSLHIWISGPNKEGEIFLNAAFVGFGPEQSHFVVPADSVDVKQLDPKYVHLDMVDIERPGVEWKKTANVDFYVEVDRLEAILNDIAKKGFKNLKLHWTPSIYDDDIFTMIGESQIKFDKLNHPTLNP</sequence>
<keyword evidence="3" id="KW-1185">Reference proteome</keyword>
<evidence type="ECO:0000313" key="3">
    <source>
        <dbReference type="Proteomes" id="UP000298663"/>
    </source>
</evidence>
<dbReference type="AlphaFoldDB" id="A0A4U8UP59"/>
<comment type="caution">
    <text evidence="2">The sequence shown here is derived from an EMBL/GenBank/DDBJ whole genome shotgun (WGS) entry which is preliminary data.</text>
</comment>
<feature type="region of interest" description="Disordered" evidence="1">
    <location>
        <begin position="84"/>
        <end position="124"/>
    </location>
</feature>
<protein>
    <submittedName>
        <fullName evidence="2">Uncharacterized protein</fullName>
    </submittedName>
</protein>
<feature type="region of interest" description="Disordered" evidence="1">
    <location>
        <begin position="178"/>
        <end position="242"/>
    </location>
</feature>
<accession>A0A4U8UP59</accession>
<dbReference type="Proteomes" id="UP000298663">
    <property type="component" value="Chromosome X"/>
</dbReference>
<gene>
    <name evidence="2" type="ORF">L596_001557</name>
</gene>
<organism evidence="2 3">
    <name type="scientific">Steinernema carpocapsae</name>
    <name type="common">Entomopathogenic nematode</name>
    <dbReference type="NCBI Taxonomy" id="34508"/>
    <lineage>
        <taxon>Eukaryota</taxon>
        <taxon>Metazoa</taxon>
        <taxon>Ecdysozoa</taxon>
        <taxon>Nematoda</taxon>
        <taxon>Chromadorea</taxon>
        <taxon>Rhabditida</taxon>
        <taxon>Tylenchina</taxon>
        <taxon>Panagrolaimomorpha</taxon>
        <taxon>Strongyloidoidea</taxon>
        <taxon>Steinernematidae</taxon>
        <taxon>Steinernema</taxon>
    </lineage>
</organism>
<reference evidence="2 3" key="1">
    <citation type="journal article" date="2015" name="Genome Biol.">
        <title>Comparative genomics of Steinernema reveals deeply conserved gene regulatory networks.</title>
        <authorList>
            <person name="Dillman A.R."/>
            <person name="Macchietto M."/>
            <person name="Porter C.F."/>
            <person name="Rogers A."/>
            <person name="Williams B."/>
            <person name="Antoshechkin I."/>
            <person name="Lee M.M."/>
            <person name="Goodwin Z."/>
            <person name="Lu X."/>
            <person name="Lewis E.E."/>
            <person name="Goodrich-Blair H."/>
            <person name="Stock S.P."/>
            <person name="Adams B.J."/>
            <person name="Sternberg P.W."/>
            <person name="Mortazavi A."/>
        </authorList>
    </citation>
    <scope>NUCLEOTIDE SEQUENCE [LARGE SCALE GENOMIC DNA]</scope>
    <source>
        <strain evidence="2 3">ALL</strain>
    </source>
</reference>
<name>A0A4U8UP59_STECR</name>
<reference evidence="2 3" key="2">
    <citation type="journal article" date="2019" name="G3 (Bethesda)">
        <title>Hybrid Assembly of the Genome of the Entomopathogenic Nematode Steinernema carpocapsae Identifies the X-Chromosome.</title>
        <authorList>
            <person name="Serra L."/>
            <person name="Macchietto M."/>
            <person name="Macias-Munoz A."/>
            <person name="McGill C.J."/>
            <person name="Rodriguez I.M."/>
            <person name="Rodriguez B."/>
            <person name="Murad R."/>
            <person name="Mortazavi A."/>
        </authorList>
    </citation>
    <scope>NUCLEOTIDE SEQUENCE [LARGE SCALE GENOMIC DNA]</scope>
    <source>
        <strain evidence="2 3">ALL</strain>
    </source>
</reference>
<evidence type="ECO:0000256" key="1">
    <source>
        <dbReference type="SAM" id="MobiDB-lite"/>
    </source>
</evidence>
<dbReference type="EMBL" id="CM016762">
    <property type="protein sequence ID" value="TMS33867.1"/>
    <property type="molecule type" value="Genomic_DNA"/>
</dbReference>
<feature type="compositionally biased region" description="Low complexity" evidence="1">
    <location>
        <begin position="216"/>
        <end position="235"/>
    </location>
</feature>
<dbReference type="EMBL" id="AZBU02000001">
    <property type="protein sequence ID" value="TMS33867.1"/>
    <property type="molecule type" value="Genomic_DNA"/>
</dbReference>
<feature type="compositionally biased region" description="Polar residues" evidence="1">
    <location>
        <begin position="178"/>
        <end position="192"/>
    </location>
</feature>
<evidence type="ECO:0000313" key="2">
    <source>
        <dbReference type="EMBL" id="TMS33867.1"/>
    </source>
</evidence>
<proteinExistence type="predicted"/>